<dbReference type="EMBL" id="JADNRY010000146">
    <property type="protein sequence ID" value="KAF9063462.1"/>
    <property type="molecule type" value="Genomic_DNA"/>
</dbReference>
<feature type="region of interest" description="Disordered" evidence="1">
    <location>
        <begin position="185"/>
        <end position="247"/>
    </location>
</feature>
<comment type="caution">
    <text evidence="2">The sequence shown here is derived from an EMBL/GenBank/DDBJ whole genome shotgun (WGS) entry which is preliminary data.</text>
</comment>
<organism evidence="2 3">
    <name type="scientific">Rhodocollybia butyracea</name>
    <dbReference type="NCBI Taxonomy" id="206335"/>
    <lineage>
        <taxon>Eukaryota</taxon>
        <taxon>Fungi</taxon>
        <taxon>Dikarya</taxon>
        <taxon>Basidiomycota</taxon>
        <taxon>Agaricomycotina</taxon>
        <taxon>Agaricomycetes</taxon>
        <taxon>Agaricomycetidae</taxon>
        <taxon>Agaricales</taxon>
        <taxon>Marasmiineae</taxon>
        <taxon>Omphalotaceae</taxon>
        <taxon>Rhodocollybia</taxon>
    </lineage>
</organism>
<feature type="compositionally biased region" description="Low complexity" evidence="1">
    <location>
        <begin position="106"/>
        <end position="138"/>
    </location>
</feature>
<feature type="compositionally biased region" description="Polar residues" evidence="1">
    <location>
        <begin position="35"/>
        <end position="51"/>
    </location>
</feature>
<gene>
    <name evidence="2" type="ORF">BDP27DRAFT_1426885</name>
</gene>
<dbReference type="AlphaFoldDB" id="A0A9P5PIX3"/>
<reference evidence="2" key="1">
    <citation type="submission" date="2020-11" db="EMBL/GenBank/DDBJ databases">
        <authorList>
            <consortium name="DOE Joint Genome Institute"/>
            <person name="Ahrendt S."/>
            <person name="Riley R."/>
            <person name="Andreopoulos W."/>
            <person name="Labutti K."/>
            <person name="Pangilinan J."/>
            <person name="Ruiz-Duenas F.J."/>
            <person name="Barrasa J.M."/>
            <person name="Sanchez-Garcia M."/>
            <person name="Camarero S."/>
            <person name="Miyauchi S."/>
            <person name="Serrano A."/>
            <person name="Linde D."/>
            <person name="Babiker R."/>
            <person name="Drula E."/>
            <person name="Ayuso-Fernandez I."/>
            <person name="Pacheco R."/>
            <person name="Padilla G."/>
            <person name="Ferreira P."/>
            <person name="Barriuso J."/>
            <person name="Kellner H."/>
            <person name="Castanera R."/>
            <person name="Alfaro M."/>
            <person name="Ramirez L."/>
            <person name="Pisabarro A.G."/>
            <person name="Kuo A."/>
            <person name="Tritt A."/>
            <person name="Lipzen A."/>
            <person name="He G."/>
            <person name="Yan M."/>
            <person name="Ng V."/>
            <person name="Cullen D."/>
            <person name="Martin F."/>
            <person name="Rosso M.-N."/>
            <person name="Henrissat B."/>
            <person name="Hibbett D."/>
            <person name="Martinez A.T."/>
            <person name="Grigoriev I.V."/>
        </authorList>
    </citation>
    <scope>NUCLEOTIDE SEQUENCE</scope>
    <source>
        <strain evidence="2">AH 40177</strain>
    </source>
</reference>
<dbReference type="OrthoDB" id="3054169at2759"/>
<feature type="compositionally biased region" description="Polar residues" evidence="1">
    <location>
        <begin position="302"/>
        <end position="359"/>
    </location>
</feature>
<evidence type="ECO:0000313" key="3">
    <source>
        <dbReference type="Proteomes" id="UP000772434"/>
    </source>
</evidence>
<feature type="compositionally biased region" description="Low complexity" evidence="1">
    <location>
        <begin position="210"/>
        <end position="238"/>
    </location>
</feature>
<sequence>MQISNLAPTQGTSTQSHQQQQQQVPMTHPQQAQQNNVQTAHNPSAVVQSHGQARPPMQISNLAPSQGTLTQSPQQQQQVPVSHPQQSVVPYTAQHLPASSPQGNNPHTSSPLGSLLTTLGHGLSNVIHPQPSGNPANPSGGGSSIWNTLEHEALRFAEQEAVNLIKHEASSLVGHEATALWHQFEHSLSSQSQPQSQSQSQSSGHTAPTGQSYGGNQNQLQSQLQLQSQPQSQSQSQGNGTGGSSSIWSTLEHQALSFAEHQALNFAKHEASSEATNLWHQVENSFSSQPQSQSQSQNQSSGNTAPTGQSYNGDQNQLAVSSPDYNQFNADPSGQNGANDGSGDYNDNSSGMYLQSTNPADTSGGMFGYDGTTFIDPGTGDFSQNTDAAFNSGGMFGFTDSSTYVDPSTGDFIQNTDSTFVDGGFTDSIDSTTVFDNGGDFLFSSTTDDTSFY</sequence>
<feature type="compositionally biased region" description="Low complexity" evidence="1">
    <location>
        <begin position="9"/>
        <end position="34"/>
    </location>
</feature>
<feature type="compositionally biased region" description="Low complexity" evidence="1">
    <location>
        <begin position="187"/>
        <end position="203"/>
    </location>
</feature>
<proteinExistence type="predicted"/>
<feature type="compositionally biased region" description="Polar residues" evidence="1">
    <location>
        <begin position="58"/>
        <end position="70"/>
    </location>
</feature>
<evidence type="ECO:0000256" key="1">
    <source>
        <dbReference type="SAM" id="MobiDB-lite"/>
    </source>
</evidence>
<feature type="compositionally biased region" description="Low complexity" evidence="1">
    <location>
        <begin position="71"/>
        <end position="90"/>
    </location>
</feature>
<dbReference type="Proteomes" id="UP000772434">
    <property type="component" value="Unassembled WGS sequence"/>
</dbReference>
<evidence type="ECO:0000313" key="2">
    <source>
        <dbReference type="EMBL" id="KAF9063462.1"/>
    </source>
</evidence>
<accession>A0A9P5PIX3</accession>
<feature type="region of interest" description="Disordered" evidence="1">
    <location>
        <begin position="1"/>
        <end position="146"/>
    </location>
</feature>
<feature type="region of interest" description="Disordered" evidence="1">
    <location>
        <begin position="283"/>
        <end position="359"/>
    </location>
</feature>
<name>A0A9P5PIX3_9AGAR</name>
<protein>
    <submittedName>
        <fullName evidence="2">Uncharacterized protein</fullName>
    </submittedName>
</protein>
<feature type="compositionally biased region" description="Low complexity" evidence="1">
    <location>
        <begin position="285"/>
        <end position="301"/>
    </location>
</feature>
<keyword evidence="3" id="KW-1185">Reference proteome</keyword>